<dbReference type="EMBL" id="QPII01000021">
    <property type="protein sequence ID" value="RCV86718.1"/>
    <property type="molecule type" value="Genomic_DNA"/>
</dbReference>
<gene>
    <name evidence="2" type="ORF">DU505_19710</name>
</gene>
<protein>
    <submittedName>
        <fullName evidence="2">GTP-binding protein</fullName>
    </submittedName>
</protein>
<comment type="caution">
    <text evidence="2">The sequence shown here is derived from an EMBL/GenBank/DDBJ whole genome shotgun (WGS) entry which is preliminary data.</text>
</comment>
<dbReference type="PANTHER" id="PTHR13748:SF46">
    <property type="entry name" value="ZINC CHAPERONE YEIR"/>
    <property type="match status" value="1"/>
</dbReference>
<dbReference type="Pfam" id="PF02492">
    <property type="entry name" value="cobW"/>
    <property type="match status" value="1"/>
</dbReference>
<dbReference type="GO" id="GO:0005737">
    <property type="term" value="C:cytoplasm"/>
    <property type="evidence" value="ECO:0007669"/>
    <property type="project" value="TreeGrafter"/>
</dbReference>
<name>A0A368TQ59_9GAMM</name>
<evidence type="ECO:0000259" key="1">
    <source>
        <dbReference type="Pfam" id="PF02492"/>
    </source>
</evidence>
<evidence type="ECO:0000313" key="2">
    <source>
        <dbReference type="EMBL" id="RCV86718.1"/>
    </source>
</evidence>
<proteinExistence type="predicted"/>
<dbReference type="OrthoDB" id="9808822at2"/>
<dbReference type="RefSeq" id="WP_114480681.1">
    <property type="nucleotide sequence ID" value="NZ_QPII01000021.1"/>
</dbReference>
<reference evidence="2 3" key="1">
    <citation type="submission" date="2018-07" db="EMBL/GenBank/DDBJ databases">
        <title>Halomonas montanilacus sp. nov., isolated from Lake Pengyan on Tibetan Plateau.</title>
        <authorList>
            <person name="Lu H."/>
            <person name="Xing P."/>
            <person name="Wu Q."/>
        </authorList>
    </citation>
    <scope>NUCLEOTIDE SEQUENCE [LARGE SCALE GENOMIC DNA]</scope>
    <source>
        <strain evidence="2 3">PYC7W</strain>
    </source>
</reference>
<dbReference type="Proteomes" id="UP000252405">
    <property type="component" value="Unassembled WGS sequence"/>
</dbReference>
<dbReference type="SUPFAM" id="SSF52540">
    <property type="entry name" value="P-loop containing nucleoside triphosphate hydrolases"/>
    <property type="match status" value="1"/>
</dbReference>
<dbReference type="InterPro" id="IPR051316">
    <property type="entry name" value="Zinc-reg_GTPase_activator"/>
</dbReference>
<dbReference type="InterPro" id="IPR027417">
    <property type="entry name" value="P-loop_NTPase"/>
</dbReference>
<sequence length="344" mass="37718">MPGTPLESIPVHLVKGFLGSGKSTLIRGLIDQKPADETWAILINEFGQVGIDQAMFQAREDLVVKGLPGGCLCCQLAFVLQATLVNLLHRHRPDRLIVEPSGLGHPAGLLDVLRGEAFHGILDVRDIIVVLDPARLDEPRVREHETFRDQLAMADAVVLTRTDLASSGQVEAAHRHAADHWPARKWILEAPNGQLPISRLLYSEGHAAMTEEPLASDAHDRLRAVAERGRVVMLDDVISRPERGKPIHETATALGYTTLGWRWHPDTRFDLDCLTGVLDRLSPELRVKGVLNTDAGWKLYNRGDGAARLEPSVWRLDSRLEVIGEAGGLPDPEALQADLAACAD</sequence>
<dbReference type="InterPro" id="IPR003495">
    <property type="entry name" value="CobW/HypB/UreG_nucleotide-bd"/>
</dbReference>
<accession>A0A368TQ59</accession>
<dbReference type="PANTHER" id="PTHR13748">
    <property type="entry name" value="COBW-RELATED"/>
    <property type="match status" value="1"/>
</dbReference>
<organism evidence="2 3">
    <name type="scientific">Billgrantia montanilacus</name>
    <dbReference type="NCBI Taxonomy" id="2282305"/>
    <lineage>
        <taxon>Bacteria</taxon>
        <taxon>Pseudomonadati</taxon>
        <taxon>Pseudomonadota</taxon>
        <taxon>Gammaproteobacteria</taxon>
        <taxon>Oceanospirillales</taxon>
        <taxon>Halomonadaceae</taxon>
        <taxon>Billgrantia</taxon>
    </lineage>
</organism>
<keyword evidence="3" id="KW-1185">Reference proteome</keyword>
<dbReference type="CDD" id="cd03112">
    <property type="entry name" value="CobW-like"/>
    <property type="match status" value="1"/>
</dbReference>
<evidence type="ECO:0000313" key="3">
    <source>
        <dbReference type="Proteomes" id="UP000252405"/>
    </source>
</evidence>
<feature type="domain" description="CobW/HypB/UreG nucleotide-binding" evidence="1">
    <location>
        <begin position="10"/>
        <end position="179"/>
    </location>
</feature>
<dbReference type="AlphaFoldDB" id="A0A368TQ59"/>
<dbReference type="Gene3D" id="3.40.50.300">
    <property type="entry name" value="P-loop containing nucleotide triphosphate hydrolases"/>
    <property type="match status" value="1"/>
</dbReference>